<feature type="compositionally biased region" description="Low complexity" evidence="1">
    <location>
        <begin position="127"/>
        <end position="146"/>
    </location>
</feature>
<proteinExistence type="predicted"/>
<dbReference type="EnsemblPlants" id="ORUFI06G18930.1">
    <property type="protein sequence ID" value="ORUFI06G18930.1"/>
    <property type="gene ID" value="ORUFI06G18930"/>
</dbReference>
<keyword evidence="3" id="KW-1185">Reference proteome</keyword>
<protein>
    <submittedName>
        <fullName evidence="2">Uncharacterized protein</fullName>
    </submittedName>
</protein>
<reference evidence="3" key="1">
    <citation type="submission" date="2013-06" db="EMBL/GenBank/DDBJ databases">
        <authorList>
            <person name="Zhao Q."/>
        </authorList>
    </citation>
    <scope>NUCLEOTIDE SEQUENCE</scope>
    <source>
        <strain evidence="3">cv. W1943</strain>
    </source>
</reference>
<organism evidence="2 3">
    <name type="scientific">Oryza rufipogon</name>
    <name type="common">Brownbeard rice</name>
    <name type="synonym">Asian wild rice</name>
    <dbReference type="NCBI Taxonomy" id="4529"/>
    <lineage>
        <taxon>Eukaryota</taxon>
        <taxon>Viridiplantae</taxon>
        <taxon>Streptophyta</taxon>
        <taxon>Embryophyta</taxon>
        <taxon>Tracheophyta</taxon>
        <taxon>Spermatophyta</taxon>
        <taxon>Magnoliopsida</taxon>
        <taxon>Liliopsida</taxon>
        <taxon>Poales</taxon>
        <taxon>Poaceae</taxon>
        <taxon>BOP clade</taxon>
        <taxon>Oryzoideae</taxon>
        <taxon>Oryzeae</taxon>
        <taxon>Oryzinae</taxon>
        <taxon>Oryza</taxon>
    </lineage>
</organism>
<feature type="compositionally biased region" description="Pro residues" evidence="1">
    <location>
        <begin position="76"/>
        <end position="87"/>
    </location>
</feature>
<evidence type="ECO:0000256" key="1">
    <source>
        <dbReference type="SAM" id="MobiDB-lite"/>
    </source>
</evidence>
<feature type="compositionally biased region" description="Gly residues" evidence="1">
    <location>
        <begin position="92"/>
        <end position="103"/>
    </location>
</feature>
<name>A0A0E0PYY3_ORYRU</name>
<feature type="compositionally biased region" description="Basic and acidic residues" evidence="1">
    <location>
        <begin position="104"/>
        <end position="122"/>
    </location>
</feature>
<feature type="compositionally biased region" description="Basic and acidic residues" evidence="1">
    <location>
        <begin position="53"/>
        <end position="64"/>
    </location>
</feature>
<evidence type="ECO:0000313" key="3">
    <source>
        <dbReference type="Proteomes" id="UP000008022"/>
    </source>
</evidence>
<dbReference type="Proteomes" id="UP000008022">
    <property type="component" value="Unassembled WGS sequence"/>
</dbReference>
<accession>A0A0E0PYY3</accession>
<dbReference type="AlphaFoldDB" id="A0A0E0PYY3"/>
<sequence>MAVARDLASGSQPPHGSGGRPPSPLGIRLPSLLFLSSPNPAEGRGVNSGAAGGERRGLWERGSDGRPPSPRRIRLPSPPLPFLPSPDPVEGRGVGGGAAGGERGGWREGESGHRRRGWERCPRPMTSMAVAAGSGGAAANSRSLGACGPSTTRENWF</sequence>
<dbReference type="HOGENOM" id="CLU_1680784_0_0_1"/>
<reference evidence="2" key="2">
    <citation type="submission" date="2015-06" db="UniProtKB">
        <authorList>
            <consortium name="EnsemblPlants"/>
        </authorList>
    </citation>
    <scope>IDENTIFICATION</scope>
</reference>
<evidence type="ECO:0000313" key="2">
    <source>
        <dbReference type="EnsemblPlants" id="ORUFI06G18930.1"/>
    </source>
</evidence>
<feature type="region of interest" description="Disordered" evidence="1">
    <location>
        <begin position="1"/>
        <end position="157"/>
    </location>
</feature>
<feature type="compositionally biased region" description="Low complexity" evidence="1">
    <location>
        <begin position="25"/>
        <end position="40"/>
    </location>
</feature>
<dbReference type="Gramene" id="ORUFI06G18930.1">
    <property type="protein sequence ID" value="ORUFI06G18930.1"/>
    <property type="gene ID" value="ORUFI06G18930"/>
</dbReference>